<dbReference type="PANTHER" id="PTHR30154:SF45">
    <property type="entry name" value="TRANSCRIPTIONAL REGULATORY PROTEIN (PROBABLY ASNC-FAMILY)-RELATED"/>
    <property type="match status" value="1"/>
</dbReference>
<dbReference type="InterPro" id="IPR011991">
    <property type="entry name" value="ArsR-like_HTH"/>
</dbReference>
<name>A0A1T3NQ68_9ACTN</name>
<dbReference type="GO" id="GO:0043565">
    <property type="term" value="F:sequence-specific DNA binding"/>
    <property type="evidence" value="ECO:0007669"/>
    <property type="project" value="InterPro"/>
</dbReference>
<dbReference type="eggNOG" id="COG1522">
    <property type="taxonomic scope" value="Bacteria"/>
</dbReference>
<dbReference type="Proteomes" id="UP000190037">
    <property type="component" value="Unassembled WGS sequence"/>
</dbReference>
<evidence type="ECO:0000256" key="3">
    <source>
        <dbReference type="ARBA" id="ARBA00023163"/>
    </source>
</evidence>
<dbReference type="RefSeq" id="WP_078980067.1">
    <property type="nucleotide sequence ID" value="NZ_MWQN01000002.1"/>
</dbReference>
<reference evidence="5 6" key="1">
    <citation type="submission" date="2017-03" db="EMBL/GenBank/DDBJ databases">
        <title>Draft genome sequence of Streptomyces scabrisporus NF3, endophyte isolated from Amphipterygium adstringens.</title>
        <authorList>
            <person name="Vazquez M."/>
            <person name="Ceapa C.D."/>
            <person name="Rodriguez Luna D."/>
            <person name="Sanchez Esquivel S."/>
        </authorList>
    </citation>
    <scope>NUCLEOTIDE SEQUENCE [LARGE SCALE GENOMIC DNA]</scope>
    <source>
        <strain evidence="5 6">NF3</strain>
    </source>
</reference>
<dbReference type="SMART" id="SM00344">
    <property type="entry name" value="HTH_ASNC"/>
    <property type="match status" value="1"/>
</dbReference>
<organism evidence="5 6">
    <name type="scientific">Embleya scabrispora</name>
    <dbReference type="NCBI Taxonomy" id="159449"/>
    <lineage>
        <taxon>Bacteria</taxon>
        <taxon>Bacillati</taxon>
        <taxon>Actinomycetota</taxon>
        <taxon>Actinomycetes</taxon>
        <taxon>Kitasatosporales</taxon>
        <taxon>Streptomycetaceae</taxon>
        <taxon>Embleya</taxon>
    </lineage>
</organism>
<dbReference type="EMBL" id="MWQN01000002">
    <property type="protein sequence ID" value="OPC78865.1"/>
    <property type="molecule type" value="Genomic_DNA"/>
</dbReference>
<evidence type="ECO:0000256" key="2">
    <source>
        <dbReference type="ARBA" id="ARBA00023125"/>
    </source>
</evidence>
<dbReference type="PANTHER" id="PTHR30154">
    <property type="entry name" value="LEUCINE-RESPONSIVE REGULATORY PROTEIN"/>
    <property type="match status" value="1"/>
</dbReference>
<feature type="domain" description="HTH asnC-type" evidence="4">
    <location>
        <begin position="3"/>
        <end position="64"/>
    </location>
</feature>
<dbReference type="InterPro" id="IPR000485">
    <property type="entry name" value="AsnC-type_HTH_dom"/>
</dbReference>
<dbReference type="AlphaFoldDB" id="A0A1T3NQ68"/>
<protein>
    <submittedName>
        <fullName evidence="5">AsnC family transcriptional regulator</fullName>
    </submittedName>
</protein>
<dbReference type="InterPro" id="IPR019888">
    <property type="entry name" value="Tscrpt_reg_AsnC-like"/>
</dbReference>
<accession>A0A1T3NQ68</accession>
<dbReference type="Gene3D" id="1.10.10.10">
    <property type="entry name" value="Winged helix-like DNA-binding domain superfamily/Winged helix DNA-binding domain"/>
    <property type="match status" value="1"/>
</dbReference>
<evidence type="ECO:0000256" key="1">
    <source>
        <dbReference type="ARBA" id="ARBA00023015"/>
    </source>
</evidence>
<sequence>MALDPLDSRIITALIEDARSTYAEIGTRVGLSASAVKRRVDRLLAAGVITGFSASVEPAALGWTTEAFVELYCVGRTSPSEIGRALAKFPEVVSASTVTGDADAVIHLLAADVQHFERVLERIAAEPFVVRSKSCVVLSRLVRRNGTTWQGVETQ</sequence>
<dbReference type="CDD" id="cd00090">
    <property type="entry name" value="HTH_ARSR"/>
    <property type="match status" value="1"/>
</dbReference>
<dbReference type="SUPFAM" id="SSF46785">
    <property type="entry name" value="Winged helix' DNA-binding domain"/>
    <property type="match status" value="1"/>
</dbReference>
<dbReference type="Gene3D" id="3.30.70.920">
    <property type="match status" value="1"/>
</dbReference>
<proteinExistence type="predicted"/>
<dbReference type="InterPro" id="IPR019887">
    <property type="entry name" value="Tscrpt_reg_AsnC/Lrp_C"/>
</dbReference>
<dbReference type="InterPro" id="IPR036388">
    <property type="entry name" value="WH-like_DNA-bd_sf"/>
</dbReference>
<dbReference type="InterPro" id="IPR019885">
    <property type="entry name" value="Tscrpt_reg_HTH_AsnC-type_CS"/>
</dbReference>
<dbReference type="InterPro" id="IPR036390">
    <property type="entry name" value="WH_DNA-bd_sf"/>
</dbReference>
<comment type="caution">
    <text evidence="5">The sequence shown here is derived from an EMBL/GenBank/DDBJ whole genome shotgun (WGS) entry which is preliminary data.</text>
</comment>
<dbReference type="InterPro" id="IPR011008">
    <property type="entry name" value="Dimeric_a/b-barrel"/>
</dbReference>
<dbReference type="GO" id="GO:0043200">
    <property type="term" value="P:response to amino acid"/>
    <property type="evidence" value="ECO:0007669"/>
    <property type="project" value="TreeGrafter"/>
</dbReference>
<evidence type="ECO:0000259" key="4">
    <source>
        <dbReference type="PROSITE" id="PS50956"/>
    </source>
</evidence>
<keyword evidence="6" id="KW-1185">Reference proteome</keyword>
<keyword evidence="3" id="KW-0804">Transcription</keyword>
<dbReference type="GO" id="GO:0005829">
    <property type="term" value="C:cytosol"/>
    <property type="evidence" value="ECO:0007669"/>
    <property type="project" value="TreeGrafter"/>
</dbReference>
<dbReference type="PROSITE" id="PS50956">
    <property type="entry name" value="HTH_ASNC_2"/>
    <property type="match status" value="1"/>
</dbReference>
<keyword evidence="2" id="KW-0238">DNA-binding</keyword>
<keyword evidence="1" id="KW-0805">Transcription regulation</keyword>
<dbReference type="Pfam" id="PF13404">
    <property type="entry name" value="HTH_AsnC-type"/>
    <property type="match status" value="1"/>
</dbReference>
<dbReference type="STRING" id="159449.B4N89_32570"/>
<evidence type="ECO:0000313" key="5">
    <source>
        <dbReference type="EMBL" id="OPC78865.1"/>
    </source>
</evidence>
<evidence type="ECO:0000313" key="6">
    <source>
        <dbReference type="Proteomes" id="UP000190037"/>
    </source>
</evidence>
<dbReference type="OrthoDB" id="4379331at2"/>
<gene>
    <name evidence="5" type="ORF">B4N89_32570</name>
</gene>
<dbReference type="PRINTS" id="PR00033">
    <property type="entry name" value="HTHASNC"/>
</dbReference>
<dbReference type="Pfam" id="PF01037">
    <property type="entry name" value="AsnC_trans_reg"/>
    <property type="match status" value="1"/>
</dbReference>
<dbReference type="PROSITE" id="PS00519">
    <property type="entry name" value="HTH_ASNC_1"/>
    <property type="match status" value="1"/>
</dbReference>
<dbReference type="SUPFAM" id="SSF54909">
    <property type="entry name" value="Dimeric alpha+beta barrel"/>
    <property type="match status" value="1"/>
</dbReference>